<dbReference type="InterPro" id="IPR000182">
    <property type="entry name" value="GNAT_dom"/>
</dbReference>
<dbReference type="GO" id="GO:0016747">
    <property type="term" value="F:acyltransferase activity, transferring groups other than amino-acyl groups"/>
    <property type="evidence" value="ECO:0007669"/>
    <property type="project" value="InterPro"/>
</dbReference>
<evidence type="ECO:0000256" key="1">
    <source>
        <dbReference type="ARBA" id="ARBA00022679"/>
    </source>
</evidence>
<evidence type="ECO:0000313" key="5">
    <source>
        <dbReference type="Proteomes" id="UP000474957"/>
    </source>
</evidence>
<dbReference type="PROSITE" id="PS51186">
    <property type="entry name" value="GNAT"/>
    <property type="match status" value="1"/>
</dbReference>
<name>A0A6L5YX99_9RHOB</name>
<evidence type="ECO:0000256" key="2">
    <source>
        <dbReference type="ARBA" id="ARBA00023315"/>
    </source>
</evidence>
<dbReference type="SUPFAM" id="SSF55729">
    <property type="entry name" value="Acyl-CoA N-acyltransferases (Nat)"/>
    <property type="match status" value="1"/>
</dbReference>
<organism evidence="4 5">
    <name type="scientific">Halovulum marinum</name>
    <dbReference type="NCBI Taxonomy" id="2662447"/>
    <lineage>
        <taxon>Bacteria</taxon>
        <taxon>Pseudomonadati</taxon>
        <taxon>Pseudomonadota</taxon>
        <taxon>Alphaproteobacteria</taxon>
        <taxon>Rhodobacterales</taxon>
        <taxon>Paracoccaceae</taxon>
        <taxon>Halovulum</taxon>
    </lineage>
</organism>
<evidence type="ECO:0000259" key="3">
    <source>
        <dbReference type="PROSITE" id="PS51186"/>
    </source>
</evidence>
<dbReference type="PANTHER" id="PTHR43877">
    <property type="entry name" value="AMINOALKYLPHOSPHONATE N-ACETYLTRANSFERASE-RELATED-RELATED"/>
    <property type="match status" value="1"/>
</dbReference>
<keyword evidence="2" id="KW-0012">Acyltransferase</keyword>
<dbReference type="RefSeq" id="WP_325063054.1">
    <property type="nucleotide sequence ID" value="NZ_WIND01000001.1"/>
</dbReference>
<dbReference type="AlphaFoldDB" id="A0A6L5YX99"/>
<dbReference type="EMBL" id="WIND01000001">
    <property type="protein sequence ID" value="MSU88294.1"/>
    <property type="molecule type" value="Genomic_DNA"/>
</dbReference>
<dbReference type="PANTHER" id="PTHR43877:SF1">
    <property type="entry name" value="ACETYLTRANSFERASE"/>
    <property type="match status" value="1"/>
</dbReference>
<dbReference type="CDD" id="cd04301">
    <property type="entry name" value="NAT_SF"/>
    <property type="match status" value="1"/>
</dbReference>
<dbReference type="InterPro" id="IPR016181">
    <property type="entry name" value="Acyl_CoA_acyltransferase"/>
</dbReference>
<sequence>MAEIRYFIRAATEADVPAVDDLLRRCYPQLLKADYPPSVLVTAVPLIARAQPGLVGCGTYYVADAGEHGIIGAGGWTLHDPASAPPEAATGNIRHFVTEPLLLRKGVGHRLMERSIADASAAGLRAMQCHATRTAVPFYAAEGFEALGEVDIELRPGITFPAVRMRRRLR</sequence>
<dbReference type="Proteomes" id="UP000474957">
    <property type="component" value="Unassembled WGS sequence"/>
</dbReference>
<dbReference type="Gene3D" id="3.40.630.30">
    <property type="match status" value="1"/>
</dbReference>
<proteinExistence type="predicted"/>
<evidence type="ECO:0000313" key="4">
    <source>
        <dbReference type="EMBL" id="MSU88294.1"/>
    </source>
</evidence>
<dbReference type="Pfam" id="PF13673">
    <property type="entry name" value="Acetyltransf_10"/>
    <property type="match status" value="1"/>
</dbReference>
<keyword evidence="1 4" id="KW-0808">Transferase</keyword>
<reference evidence="4 5" key="1">
    <citation type="submission" date="2019-10" db="EMBL/GenBank/DDBJ databases">
        <title>Cognatihalovulum marinum gen. nov. sp. nov., a new member of the family Rhodobacteraceae isolated from deep seawater of the Northwest Indian Ocean.</title>
        <authorList>
            <person name="Ruan C."/>
            <person name="Wang J."/>
            <person name="Zheng X."/>
            <person name="Song L."/>
            <person name="Zhu Y."/>
            <person name="Huang Y."/>
            <person name="Lu Z."/>
            <person name="Du W."/>
            <person name="Huang L."/>
            <person name="Dai X."/>
        </authorList>
    </citation>
    <scope>NUCLEOTIDE SEQUENCE [LARGE SCALE GENOMIC DNA]</scope>
    <source>
        <strain evidence="4 5">2CG4</strain>
    </source>
</reference>
<gene>
    <name evidence="4" type="ORF">GE300_01520</name>
</gene>
<keyword evidence="5" id="KW-1185">Reference proteome</keyword>
<accession>A0A6L5YX99</accession>
<feature type="domain" description="N-acetyltransferase" evidence="3">
    <location>
        <begin position="6"/>
        <end position="170"/>
    </location>
</feature>
<dbReference type="InterPro" id="IPR050832">
    <property type="entry name" value="Bact_Acetyltransf"/>
</dbReference>
<protein>
    <submittedName>
        <fullName evidence="4">GNAT family N-acetyltransferase</fullName>
    </submittedName>
</protein>
<comment type="caution">
    <text evidence="4">The sequence shown here is derived from an EMBL/GenBank/DDBJ whole genome shotgun (WGS) entry which is preliminary data.</text>
</comment>